<evidence type="ECO:0000256" key="2">
    <source>
        <dbReference type="ARBA" id="ARBA00023015"/>
    </source>
</evidence>
<protein>
    <recommendedName>
        <fullName evidence="6">TF-B3 domain-containing protein</fullName>
    </recommendedName>
</protein>
<dbReference type="Pfam" id="PF02362">
    <property type="entry name" value="B3"/>
    <property type="match status" value="1"/>
</dbReference>
<dbReference type="OMA" id="RENMFDK"/>
<dbReference type="Gene3D" id="2.40.330.10">
    <property type="entry name" value="DNA-binding pseudobarrel domain"/>
    <property type="match status" value="1"/>
</dbReference>
<dbReference type="InterPro" id="IPR044800">
    <property type="entry name" value="LEC2-like"/>
</dbReference>
<proteinExistence type="predicted"/>
<dbReference type="GO" id="GO:0005634">
    <property type="term" value="C:nucleus"/>
    <property type="evidence" value="ECO:0007669"/>
    <property type="project" value="UniProtKB-SubCell"/>
</dbReference>
<evidence type="ECO:0000256" key="4">
    <source>
        <dbReference type="ARBA" id="ARBA00023163"/>
    </source>
</evidence>
<dbReference type="GO" id="GO:0003677">
    <property type="term" value="F:DNA binding"/>
    <property type="evidence" value="ECO:0007669"/>
    <property type="project" value="UniProtKB-KW"/>
</dbReference>
<dbReference type="CDD" id="cd10017">
    <property type="entry name" value="B3_DNA"/>
    <property type="match status" value="1"/>
</dbReference>
<reference evidence="7" key="1">
    <citation type="submission" date="2021-01" db="UniProtKB">
        <authorList>
            <consortium name="EnsemblPlants"/>
        </authorList>
    </citation>
    <scope>IDENTIFICATION</scope>
</reference>
<evidence type="ECO:0000313" key="8">
    <source>
        <dbReference type="Proteomes" id="UP000594263"/>
    </source>
</evidence>
<dbReference type="PROSITE" id="PS50863">
    <property type="entry name" value="B3"/>
    <property type="match status" value="1"/>
</dbReference>
<dbReference type="PANTHER" id="PTHR31140">
    <property type="entry name" value="B3 DOMAIN-CONTAINING TRANSCRIPTION FACTOR ABI3"/>
    <property type="match status" value="1"/>
</dbReference>
<evidence type="ECO:0000256" key="5">
    <source>
        <dbReference type="ARBA" id="ARBA00023242"/>
    </source>
</evidence>
<evidence type="ECO:0000256" key="3">
    <source>
        <dbReference type="ARBA" id="ARBA00023125"/>
    </source>
</evidence>
<dbReference type="EnsemblPlants" id="Kaladp0087s0077.1.v1.1">
    <property type="protein sequence ID" value="Kaladp0087s0077.1.v1.1"/>
    <property type="gene ID" value="Kaladp0087s0077.v1.1"/>
</dbReference>
<dbReference type="AlphaFoldDB" id="A0A7N0UVQ5"/>
<feature type="domain" description="TF-B3" evidence="6">
    <location>
        <begin position="47"/>
        <end position="154"/>
    </location>
</feature>
<comment type="subcellular location">
    <subcellularLocation>
        <location evidence="1">Nucleus</location>
    </subcellularLocation>
</comment>
<dbReference type="SMART" id="SM01019">
    <property type="entry name" value="B3"/>
    <property type="match status" value="1"/>
</dbReference>
<keyword evidence="2" id="KW-0805">Transcription regulation</keyword>
<keyword evidence="5" id="KW-0539">Nucleus</keyword>
<dbReference type="Gramene" id="Kaladp0087s0077.1.v1.1">
    <property type="protein sequence ID" value="Kaladp0087s0077.1.v1.1"/>
    <property type="gene ID" value="Kaladp0087s0077.v1.1"/>
</dbReference>
<evidence type="ECO:0000259" key="6">
    <source>
        <dbReference type="PROSITE" id="PS50863"/>
    </source>
</evidence>
<dbReference type="Proteomes" id="UP000594263">
    <property type="component" value="Unplaced"/>
</dbReference>
<dbReference type="InterPro" id="IPR003340">
    <property type="entry name" value="B3_DNA-bd"/>
</dbReference>
<evidence type="ECO:0000313" key="7">
    <source>
        <dbReference type="EnsemblPlants" id="Kaladp0087s0077.1.v1.1"/>
    </source>
</evidence>
<dbReference type="PANTHER" id="PTHR31140:SF123">
    <property type="entry name" value="B3 DOMAIN-CONTAINING TRANSCRIPTION FACTOR NGA1"/>
    <property type="match status" value="1"/>
</dbReference>
<dbReference type="InterPro" id="IPR015300">
    <property type="entry name" value="DNA-bd_pseudobarrel_sf"/>
</dbReference>
<sequence>MSINPFCSSSSPSHNLDHPSKEACFLSVVQDHTDSDGAANIHRTLLFEKPLTPSDVGKLNRLVIPKQYAEKYFPLRSPCGTNAGESLLSFEDEFGKVWKFRYSYWTSSQSYVLTKGWSRYVKEKGLTAGDIVSFQRQQYSSGDTDKLFMTWRTRAHNGTLLLRRKYNTSGDYWSRTNFFPAHYPYHPGRPMLNLWHNYSGGENKMVPISKNSRRLRLFGVNMELEDQSEPSDGIVSSQASALLNRDASAANQLHQFYPDLHVFN</sequence>
<keyword evidence="8" id="KW-1185">Reference proteome</keyword>
<keyword evidence="4" id="KW-0804">Transcription</keyword>
<organism evidence="7 8">
    <name type="scientific">Kalanchoe fedtschenkoi</name>
    <name type="common">Lavender scallops</name>
    <name type="synonym">South American air plant</name>
    <dbReference type="NCBI Taxonomy" id="63787"/>
    <lineage>
        <taxon>Eukaryota</taxon>
        <taxon>Viridiplantae</taxon>
        <taxon>Streptophyta</taxon>
        <taxon>Embryophyta</taxon>
        <taxon>Tracheophyta</taxon>
        <taxon>Spermatophyta</taxon>
        <taxon>Magnoliopsida</taxon>
        <taxon>eudicotyledons</taxon>
        <taxon>Gunneridae</taxon>
        <taxon>Pentapetalae</taxon>
        <taxon>Saxifragales</taxon>
        <taxon>Crassulaceae</taxon>
        <taxon>Kalanchoe</taxon>
    </lineage>
</organism>
<keyword evidence="3" id="KW-0238">DNA-binding</keyword>
<accession>A0A7N0UVQ5</accession>
<dbReference type="GO" id="GO:0003700">
    <property type="term" value="F:DNA-binding transcription factor activity"/>
    <property type="evidence" value="ECO:0007669"/>
    <property type="project" value="InterPro"/>
</dbReference>
<name>A0A7N0UVQ5_KALFE</name>
<evidence type="ECO:0000256" key="1">
    <source>
        <dbReference type="ARBA" id="ARBA00004123"/>
    </source>
</evidence>
<dbReference type="SUPFAM" id="SSF101936">
    <property type="entry name" value="DNA-binding pseudobarrel domain"/>
    <property type="match status" value="1"/>
</dbReference>